<sequence length="213" mass="24151">MGCLYSSDKIAMLANICNWDQRLEAREIEKRGWSSSLCLWIMTIANGDGSFFCPEIRCKTNASGANQTTAWVPHAETKLGGMMCSGLLDFVSMSMHHDGLHVKGWLWQSERFIDLSDLKSLCQDIHKHAESHISNLTGAEIHHDFSFLLHAYGEEDNEENGSKMREFFWALLVKLSMLQEHECANLVWEAVKLRYAGGFYGRSLQTIPICDDS</sequence>
<organism evidence="1 2">
    <name type="scientific">Cytospora mali</name>
    <name type="common">Apple Valsa canker fungus</name>
    <name type="synonym">Valsa mali</name>
    <dbReference type="NCBI Taxonomy" id="578113"/>
    <lineage>
        <taxon>Eukaryota</taxon>
        <taxon>Fungi</taxon>
        <taxon>Dikarya</taxon>
        <taxon>Ascomycota</taxon>
        <taxon>Pezizomycotina</taxon>
        <taxon>Sordariomycetes</taxon>
        <taxon>Sordariomycetidae</taxon>
        <taxon>Diaporthales</taxon>
        <taxon>Cytosporaceae</taxon>
        <taxon>Cytospora</taxon>
    </lineage>
</organism>
<reference evidence="2" key="1">
    <citation type="submission" date="2014-12" db="EMBL/GenBank/DDBJ databases">
        <title>Genome Sequence of Valsa Canker Pathogens Uncovers a Specific Adaption of Colonization on Woody Bark.</title>
        <authorList>
            <person name="Yin Z."/>
            <person name="Liu H."/>
            <person name="Gao X."/>
            <person name="Li Z."/>
            <person name="Song N."/>
            <person name="Ke X."/>
            <person name="Dai Q."/>
            <person name="Wu Y."/>
            <person name="Sun Y."/>
            <person name="Xu J.-R."/>
            <person name="Kang Z.K."/>
            <person name="Wang L."/>
            <person name="Huang L."/>
        </authorList>
    </citation>
    <scope>NUCLEOTIDE SEQUENCE [LARGE SCALE GENOMIC DNA]</scope>
    <source>
        <strain evidence="2">SXYL134</strain>
    </source>
</reference>
<gene>
    <name evidence="1" type="ORF">VP1G_10655</name>
</gene>
<accession>A0A194URM2</accession>
<name>A0A194URM2_CYTMA</name>
<evidence type="ECO:0000313" key="1">
    <source>
        <dbReference type="EMBL" id="KUI54276.1"/>
    </source>
</evidence>
<evidence type="ECO:0000313" key="2">
    <source>
        <dbReference type="Proteomes" id="UP000078576"/>
    </source>
</evidence>
<proteinExistence type="predicted"/>
<protein>
    <submittedName>
        <fullName evidence="1">Uncharacterized protein</fullName>
    </submittedName>
</protein>
<dbReference type="Proteomes" id="UP000078576">
    <property type="component" value="Unassembled WGS sequence"/>
</dbReference>
<dbReference type="EMBL" id="KN714672">
    <property type="protein sequence ID" value="KUI54276.1"/>
    <property type="molecule type" value="Genomic_DNA"/>
</dbReference>
<dbReference type="AlphaFoldDB" id="A0A194URM2"/>
<dbReference type="OrthoDB" id="270167at2759"/>
<keyword evidence="2" id="KW-1185">Reference proteome</keyword>